<proteinExistence type="predicted"/>
<dbReference type="InterPro" id="IPR014202">
    <property type="entry name" value="Spore_II_R"/>
</dbReference>
<keyword evidence="2" id="KW-1185">Reference proteome</keyword>
<dbReference type="RefSeq" id="WP_390195154.1">
    <property type="nucleotide sequence ID" value="NZ_JBHSDV010000001.1"/>
</dbReference>
<dbReference type="EMBL" id="JBHSDV010000001">
    <property type="protein sequence ID" value="MFC4386500.1"/>
    <property type="molecule type" value="Genomic_DNA"/>
</dbReference>
<protein>
    <submittedName>
        <fullName evidence="1">Stage II sporulation protein R</fullName>
    </submittedName>
</protein>
<accession>A0ABV8VT93</accession>
<name>A0ABV8VT93_9BACI</name>
<comment type="caution">
    <text evidence="1">The sequence shown here is derived from an EMBL/GenBank/DDBJ whole genome shotgun (WGS) entry which is preliminary data.</text>
</comment>
<sequence length="200" mass="23280">MKKLILFLGLIFLIIGFFPQKVTSESSMDVQVIPDEAIRLRILANSDTEEDQTLKHQVRDAINEEVTKWVEKMDQIEDARALIASRVDVLEQIVDNVLVENQSDYTYTVEYNKNVTFPAKLYGNYLYPEGEYEAILVTLGEGDGSNWWCVVFPPLCFLDFSFGTTVDEEEKEADEQEEVEEEEEEVTYTFFLVEWFKSWI</sequence>
<evidence type="ECO:0000313" key="2">
    <source>
        <dbReference type="Proteomes" id="UP001595880"/>
    </source>
</evidence>
<evidence type="ECO:0000313" key="1">
    <source>
        <dbReference type="EMBL" id="MFC4386500.1"/>
    </source>
</evidence>
<gene>
    <name evidence="1" type="primary">spoIIR</name>
    <name evidence="1" type="ORF">ACFOZ1_01625</name>
</gene>
<reference evidence="2" key="1">
    <citation type="journal article" date="2019" name="Int. J. Syst. Evol. Microbiol.">
        <title>The Global Catalogue of Microorganisms (GCM) 10K type strain sequencing project: providing services to taxonomists for standard genome sequencing and annotation.</title>
        <authorList>
            <consortium name="The Broad Institute Genomics Platform"/>
            <consortium name="The Broad Institute Genome Sequencing Center for Infectious Disease"/>
            <person name="Wu L."/>
            <person name="Ma J."/>
        </authorList>
    </citation>
    <scope>NUCLEOTIDE SEQUENCE [LARGE SCALE GENOMIC DNA]</scope>
    <source>
        <strain evidence="2">KACC 14058</strain>
    </source>
</reference>
<organism evidence="1 2">
    <name type="scientific">Gracilibacillus marinus</name>
    <dbReference type="NCBI Taxonomy" id="630535"/>
    <lineage>
        <taxon>Bacteria</taxon>
        <taxon>Bacillati</taxon>
        <taxon>Bacillota</taxon>
        <taxon>Bacilli</taxon>
        <taxon>Bacillales</taxon>
        <taxon>Bacillaceae</taxon>
        <taxon>Gracilibacillus</taxon>
    </lineage>
</organism>
<dbReference type="Pfam" id="PF09551">
    <property type="entry name" value="Spore_II_R"/>
    <property type="match status" value="1"/>
</dbReference>
<dbReference type="NCBIfam" id="TIGR02837">
    <property type="entry name" value="spore_II_R"/>
    <property type="match status" value="1"/>
</dbReference>
<dbReference type="Proteomes" id="UP001595880">
    <property type="component" value="Unassembled WGS sequence"/>
</dbReference>